<accession>A0A6J7PA98</accession>
<name>A0A6J7PA98_9ZZZZ</name>
<sequence length="51" mass="5542">MTRWKSRYAAGARAIAVPGCPFPTFCTASIASARRYFTAESSAAVQSNWAR</sequence>
<organism evidence="1">
    <name type="scientific">freshwater metagenome</name>
    <dbReference type="NCBI Taxonomy" id="449393"/>
    <lineage>
        <taxon>unclassified sequences</taxon>
        <taxon>metagenomes</taxon>
        <taxon>ecological metagenomes</taxon>
    </lineage>
</organism>
<reference evidence="1" key="1">
    <citation type="submission" date="2020-05" db="EMBL/GenBank/DDBJ databases">
        <authorList>
            <person name="Chiriac C."/>
            <person name="Salcher M."/>
            <person name="Ghai R."/>
            <person name="Kavagutti S V."/>
        </authorList>
    </citation>
    <scope>NUCLEOTIDE SEQUENCE</scope>
</reference>
<gene>
    <name evidence="1" type="ORF">UFOPK3957_01632</name>
</gene>
<dbReference type="EMBL" id="CAFBOM010000319">
    <property type="protein sequence ID" value="CAB5001968.1"/>
    <property type="molecule type" value="Genomic_DNA"/>
</dbReference>
<evidence type="ECO:0000313" key="1">
    <source>
        <dbReference type="EMBL" id="CAB5001968.1"/>
    </source>
</evidence>
<dbReference type="AlphaFoldDB" id="A0A6J7PA98"/>
<protein>
    <submittedName>
        <fullName evidence="1">Unannotated protein</fullName>
    </submittedName>
</protein>
<proteinExistence type="predicted"/>